<dbReference type="Pfam" id="PF13469">
    <property type="entry name" value="Sulfotransfer_3"/>
    <property type="match status" value="1"/>
</dbReference>
<evidence type="ECO:0008006" key="3">
    <source>
        <dbReference type="Google" id="ProtNLM"/>
    </source>
</evidence>
<organism evidence="1 2">
    <name type="scientific">Terricaulis silvestris</name>
    <dbReference type="NCBI Taxonomy" id="2686094"/>
    <lineage>
        <taxon>Bacteria</taxon>
        <taxon>Pseudomonadati</taxon>
        <taxon>Pseudomonadota</taxon>
        <taxon>Alphaproteobacteria</taxon>
        <taxon>Caulobacterales</taxon>
        <taxon>Caulobacteraceae</taxon>
        <taxon>Terricaulis</taxon>
    </lineage>
</organism>
<dbReference type="InterPro" id="IPR027417">
    <property type="entry name" value="P-loop_NTPase"/>
</dbReference>
<dbReference type="PANTHER" id="PTHR36451">
    <property type="entry name" value="PAPS-DEPENDENT SULFOTRANSFERASE STF3"/>
    <property type="match status" value="1"/>
</dbReference>
<dbReference type="Proteomes" id="UP000431269">
    <property type="component" value="Chromosome"/>
</dbReference>
<gene>
    <name evidence="1" type="ORF">DSM104635_03006</name>
</gene>
<evidence type="ECO:0000313" key="1">
    <source>
        <dbReference type="EMBL" id="QGZ96148.1"/>
    </source>
</evidence>
<dbReference type="AlphaFoldDB" id="A0A6I6MRY4"/>
<dbReference type="KEGG" id="tsv:DSM104635_03006"/>
<evidence type="ECO:0000313" key="2">
    <source>
        <dbReference type="Proteomes" id="UP000431269"/>
    </source>
</evidence>
<reference evidence="2" key="1">
    <citation type="submission" date="2019-12" db="EMBL/GenBank/DDBJ databases">
        <title>Complete genome of Terracaulis silvestris 0127_4.</title>
        <authorList>
            <person name="Vieira S."/>
            <person name="Riedel T."/>
            <person name="Sproer C."/>
            <person name="Pascual J."/>
            <person name="Boedeker C."/>
            <person name="Overmann J."/>
        </authorList>
    </citation>
    <scope>NUCLEOTIDE SEQUENCE [LARGE SCALE GENOMIC DNA]</scope>
    <source>
        <strain evidence="2">0127_4</strain>
    </source>
</reference>
<proteinExistence type="predicted"/>
<dbReference type="InterPro" id="IPR052736">
    <property type="entry name" value="Stf3_sulfotransferase"/>
</dbReference>
<dbReference type="EMBL" id="CP047045">
    <property type="protein sequence ID" value="QGZ96148.1"/>
    <property type="molecule type" value="Genomic_DNA"/>
</dbReference>
<dbReference type="SUPFAM" id="SSF52540">
    <property type="entry name" value="P-loop containing nucleoside triphosphate hydrolases"/>
    <property type="match status" value="1"/>
</dbReference>
<dbReference type="PANTHER" id="PTHR36451:SF1">
    <property type="entry name" value="OMEGA-HYDROXY-BETA-DIHYDROMENAQUINONE-9 SULFOTRANSFERASE STF3"/>
    <property type="match status" value="1"/>
</dbReference>
<name>A0A6I6MRY4_9CAUL</name>
<dbReference type="RefSeq" id="WP_158766956.1">
    <property type="nucleotide sequence ID" value="NZ_CP047045.1"/>
</dbReference>
<dbReference type="Gene3D" id="3.40.50.300">
    <property type="entry name" value="P-loop containing nucleotide triphosphate hydrolases"/>
    <property type="match status" value="1"/>
</dbReference>
<accession>A0A6I6MRY4</accession>
<protein>
    <recommendedName>
        <fullName evidence="3">Sulfotransferase domain protein</fullName>
    </recommendedName>
</protein>
<sequence>MLRDLPLPPPEALTARARSNAYPEFSKAAQRLLEDATQHPRPPLDAERLVATARGQTGLSEFGDGPLEEPLAILCRSLNDEVELHALGAQYAHRQLLGLLTTRLRLMDLWRKHPEILEIPIERPIIVIGLPRSGTTILHKLLGHDPIRRKSPFWEQVMPLPIAAAPESGPDPRIAIAQASIDTLYTLAPEFRLAHEITVDEPDEDIIQLTYGFASKQFEWSYVVPSFVRWYREADHTIGYQWFRRILQTSQWLRPGPTRWVLKAPQHLEHLEALTAAFPDAVLVQTHRDPTDAIISLANMTCCGQRRYFDHPNPHFAGRNMADIIERMLSRAEETRPRLNQPVIDVAFDDFRRDQMGCVKQIYDVAGDTLSQGAERRMSTWIAENQLNKHGKHEYAAEDVGLDLDALRRRFDFYRHRYT</sequence>
<keyword evidence="2" id="KW-1185">Reference proteome</keyword>